<keyword evidence="1" id="KW-1015">Disulfide bond</keyword>
<keyword evidence="6" id="KW-1185">Reference proteome</keyword>
<keyword evidence="3" id="KW-0378">Hydrolase</keyword>
<dbReference type="PROSITE" id="PS50240">
    <property type="entry name" value="TRYPSIN_DOM"/>
    <property type="match status" value="1"/>
</dbReference>
<dbReference type="PANTHER" id="PTHR24256">
    <property type="entry name" value="TRYPTASE-RELATED"/>
    <property type="match status" value="1"/>
</dbReference>
<dbReference type="GO" id="GO:0006508">
    <property type="term" value="P:proteolysis"/>
    <property type="evidence" value="ECO:0007669"/>
    <property type="project" value="UniProtKB-KW"/>
</dbReference>
<keyword evidence="4" id="KW-0732">Signal</keyword>
<dbReference type="Proteomes" id="UP000492821">
    <property type="component" value="Unassembled WGS sequence"/>
</dbReference>
<feature type="chain" id="PRO_5029020320" evidence="4">
    <location>
        <begin position="20"/>
        <end position="319"/>
    </location>
</feature>
<dbReference type="InterPro" id="IPR009003">
    <property type="entry name" value="Peptidase_S1_PA"/>
</dbReference>
<evidence type="ECO:0000256" key="1">
    <source>
        <dbReference type="ARBA" id="ARBA00023157"/>
    </source>
</evidence>
<dbReference type="InterPro" id="IPR001314">
    <property type="entry name" value="Peptidase_S1A"/>
</dbReference>
<dbReference type="SUPFAM" id="SSF50494">
    <property type="entry name" value="Trypsin-like serine proteases"/>
    <property type="match status" value="1"/>
</dbReference>
<reference evidence="7" key="2">
    <citation type="submission" date="2020-10" db="UniProtKB">
        <authorList>
            <consortium name="WormBaseParasite"/>
        </authorList>
    </citation>
    <scope>IDENTIFICATION</scope>
</reference>
<evidence type="ECO:0000259" key="5">
    <source>
        <dbReference type="PROSITE" id="PS50240"/>
    </source>
</evidence>
<organism evidence="6 7">
    <name type="scientific">Panagrellus redivivus</name>
    <name type="common">Microworm</name>
    <dbReference type="NCBI Taxonomy" id="6233"/>
    <lineage>
        <taxon>Eukaryota</taxon>
        <taxon>Metazoa</taxon>
        <taxon>Ecdysozoa</taxon>
        <taxon>Nematoda</taxon>
        <taxon>Chromadorea</taxon>
        <taxon>Rhabditida</taxon>
        <taxon>Tylenchina</taxon>
        <taxon>Panagrolaimomorpha</taxon>
        <taxon>Panagrolaimoidea</taxon>
        <taxon>Panagrolaimidae</taxon>
        <taxon>Panagrellus</taxon>
    </lineage>
</organism>
<dbReference type="WBParaSite" id="Pan_g7778.t1">
    <property type="protein sequence ID" value="Pan_g7778.t1"/>
    <property type="gene ID" value="Pan_g7778"/>
</dbReference>
<dbReference type="InterPro" id="IPR043504">
    <property type="entry name" value="Peptidase_S1_PA_chymotrypsin"/>
</dbReference>
<comment type="similarity">
    <text evidence="2">Belongs to the peptidase S1 family. CLIP subfamily.</text>
</comment>
<reference evidence="6" key="1">
    <citation type="journal article" date="2013" name="Genetics">
        <title>The draft genome and transcriptome of Panagrellus redivivus are shaped by the harsh demands of a free-living lifestyle.</title>
        <authorList>
            <person name="Srinivasan J."/>
            <person name="Dillman A.R."/>
            <person name="Macchietto M.G."/>
            <person name="Heikkinen L."/>
            <person name="Lakso M."/>
            <person name="Fracchia K.M."/>
            <person name="Antoshechkin I."/>
            <person name="Mortazavi A."/>
            <person name="Wong G."/>
            <person name="Sternberg P.W."/>
        </authorList>
    </citation>
    <scope>NUCLEOTIDE SEQUENCE [LARGE SCALE GENOMIC DNA]</scope>
    <source>
        <strain evidence="6">MT8872</strain>
    </source>
</reference>
<feature type="signal peptide" evidence="4">
    <location>
        <begin position="1"/>
        <end position="19"/>
    </location>
</feature>
<sequence length="319" mass="35483">MSRLLQIVAIVCLFNVISSYKAPCGRAIEALAKYHELDPLDEPSQFKVIEGEVPEKHIFPFTANLQQKGKTLSFCTASIISSRHILTAAHCFYNVIKENLKNGESFERLKRLYLSRVHVGYGAVHSAKGRFADLEDVFFTPRSSDENYDDIVIFKLKDTIKFDGNASAVCLTADIEPKVGKKLIVNGYGNHSVGPNLYKKMEEYVVDLIPIVKKSECEYVILAMLLLILMRIGFSNREYAFCAGGLDQGTMAGDSGGPMYAVHGGRFYQLGIVASGSTKIVEINGKEYRDDRALYTQVGEFCNFIKSATRGEAECRKLA</sequence>
<dbReference type="InterPro" id="IPR001254">
    <property type="entry name" value="Trypsin_dom"/>
</dbReference>
<dbReference type="GO" id="GO:0004252">
    <property type="term" value="F:serine-type endopeptidase activity"/>
    <property type="evidence" value="ECO:0007669"/>
    <property type="project" value="InterPro"/>
</dbReference>
<accession>A0A7E4W736</accession>
<evidence type="ECO:0000313" key="6">
    <source>
        <dbReference type="Proteomes" id="UP000492821"/>
    </source>
</evidence>
<dbReference type="InterPro" id="IPR018114">
    <property type="entry name" value="TRYPSIN_HIS"/>
</dbReference>
<dbReference type="PROSITE" id="PS00134">
    <property type="entry name" value="TRYPSIN_HIS"/>
    <property type="match status" value="1"/>
</dbReference>
<dbReference type="InterPro" id="IPR051487">
    <property type="entry name" value="Ser/Thr_Proteases_Immune/Dev"/>
</dbReference>
<dbReference type="SMART" id="SM00020">
    <property type="entry name" value="Tryp_SPc"/>
    <property type="match status" value="1"/>
</dbReference>
<dbReference type="PROSITE" id="PS00135">
    <property type="entry name" value="TRYPSIN_SER"/>
    <property type="match status" value="1"/>
</dbReference>
<evidence type="ECO:0000256" key="2">
    <source>
        <dbReference type="ARBA" id="ARBA00024195"/>
    </source>
</evidence>
<feature type="domain" description="Peptidase S1" evidence="5">
    <location>
        <begin position="48"/>
        <end position="310"/>
    </location>
</feature>
<dbReference type="Gene3D" id="2.40.10.10">
    <property type="entry name" value="Trypsin-like serine proteases"/>
    <property type="match status" value="1"/>
</dbReference>
<dbReference type="AlphaFoldDB" id="A0A7E4W736"/>
<dbReference type="PRINTS" id="PR00722">
    <property type="entry name" value="CHYMOTRYPSIN"/>
</dbReference>
<proteinExistence type="inferred from homology"/>
<evidence type="ECO:0000313" key="7">
    <source>
        <dbReference type="WBParaSite" id="Pan_g7778.t1"/>
    </source>
</evidence>
<evidence type="ECO:0000256" key="3">
    <source>
        <dbReference type="RuleBase" id="RU363034"/>
    </source>
</evidence>
<keyword evidence="3" id="KW-0720">Serine protease</keyword>
<keyword evidence="3" id="KW-0645">Protease</keyword>
<dbReference type="InterPro" id="IPR033116">
    <property type="entry name" value="TRYPSIN_SER"/>
</dbReference>
<dbReference type="Pfam" id="PF00089">
    <property type="entry name" value="Trypsin"/>
    <property type="match status" value="1"/>
</dbReference>
<evidence type="ECO:0000256" key="4">
    <source>
        <dbReference type="SAM" id="SignalP"/>
    </source>
</evidence>
<protein>
    <submittedName>
        <fullName evidence="7">Peptidase S1 domain-containing protein</fullName>
    </submittedName>
</protein>
<name>A0A7E4W736_PANRE</name>